<evidence type="ECO:0000256" key="18">
    <source>
        <dbReference type="SAM" id="MobiDB-lite"/>
    </source>
</evidence>
<evidence type="ECO:0000256" key="1">
    <source>
        <dbReference type="ARBA" id="ARBA00004443"/>
    </source>
</evidence>
<evidence type="ECO:0000256" key="10">
    <source>
        <dbReference type="ARBA" id="ARBA00023010"/>
    </source>
</evidence>
<dbReference type="InterPro" id="IPR032710">
    <property type="entry name" value="NTF2-like_dom_sf"/>
</dbReference>
<reference evidence="20 21" key="1">
    <citation type="journal article" date="2011" name="Genome Biol. Evol.">
        <title>Integration of the genetic map and genome assembly of fugu facilitates insights into distinct features of genome evolution in teleosts and mammals.</title>
        <authorList>
            <person name="Kai W."/>
            <person name="Kikuchi K."/>
            <person name="Tohari S."/>
            <person name="Chew A.K."/>
            <person name="Tay A."/>
            <person name="Fujiwara A."/>
            <person name="Hosoya S."/>
            <person name="Suetake H."/>
            <person name="Naruse K."/>
            <person name="Brenner S."/>
            <person name="Suzuki Y."/>
            <person name="Venkatesh B."/>
        </authorList>
    </citation>
    <scope>NUCLEOTIDE SEQUENCE [LARGE SCALE GENOMIC DNA]</scope>
</reference>
<accession>H2UDE4</accession>
<evidence type="ECO:0000256" key="7">
    <source>
        <dbReference type="ARBA" id="ARBA00022840"/>
    </source>
</evidence>
<evidence type="ECO:0000256" key="12">
    <source>
        <dbReference type="ARBA" id="ARBA00023136"/>
    </source>
</evidence>
<keyword evidence="5" id="KW-0547">Nucleotide-binding</keyword>
<comment type="function">
    <text evidence="13">Essential component of the PAM complex, a complex required for the translocation of transit peptide-containing proteins from the inner membrane into the mitochondrial matrix in an ATP-dependent manner. Recruits mitochondrial HSP70 to drive protein translocation into the matrix using ATP as an energy source.</text>
</comment>
<dbReference type="InterPro" id="IPR039544">
    <property type="entry name" value="Tim44-like"/>
</dbReference>
<dbReference type="SUPFAM" id="SSF54427">
    <property type="entry name" value="NTF2-like"/>
    <property type="match status" value="1"/>
</dbReference>
<dbReference type="PANTHER" id="PTHR10721">
    <property type="entry name" value="MITOCHONDRIAL IMPORT INNER MEMBRANE TRANSLOCASE SUBUNIT TIM44"/>
    <property type="match status" value="1"/>
</dbReference>
<dbReference type="PIRSF" id="PIRSF037871">
    <property type="entry name" value="TIM44"/>
    <property type="match status" value="1"/>
</dbReference>
<dbReference type="Ensembl" id="ENSTRUT00000035091.3">
    <property type="protein sequence ID" value="ENSTRUP00000034963.3"/>
    <property type="gene ID" value="ENSTRUG00000013690.3"/>
</dbReference>
<feature type="coiled-coil region" evidence="17">
    <location>
        <begin position="60"/>
        <end position="106"/>
    </location>
</feature>
<evidence type="ECO:0000256" key="8">
    <source>
        <dbReference type="ARBA" id="ARBA00022927"/>
    </source>
</evidence>
<feature type="domain" description="Tim44-like" evidence="19">
    <location>
        <begin position="289"/>
        <end position="429"/>
    </location>
</feature>
<evidence type="ECO:0000256" key="15">
    <source>
        <dbReference type="ARBA" id="ARBA00074309"/>
    </source>
</evidence>
<evidence type="ECO:0000259" key="19">
    <source>
        <dbReference type="SMART" id="SM00978"/>
    </source>
</evidence>
<evidence type="ECO:0000313" key="21">
    <source>
        <dbReference type="Proteomes" id="UP000005226"/>
    </source>
</evidence>
<protein>
    <recommendedName>
        <fullName evidence="15 16">Mitochondrial import inner membrane translocase subunit TIM44</fullName>
    </recommendedName>
</protein>
<organism evidence="20 21">
    <name type="scientific">Takifugu rubripes</name>
    <name type="common">Japanese pufferfish</name>
    <name type="synonym">Fugu rubripes</name>
    <dbReference type="NCBI Taxonomy" id="31033"/>
    <lineage>
        <taxon>Eukaryota</taxon>
        <taxon>Metazoa</taxon>
        <taxon>Chordata</taxon>
        <taxon>Craniata</taxon>
        <taxon>Vertebrata</taxon>
        <taxon>Euteleostomi</taxon>
        <taxon>Actinopterygii</taxon>
        <taxon>Neopterygii</taxon>
        <taxon>Teleostei</taxon>
        <taxon>Neoteleostei</taxon>
        <taxon>Acanthomorphata</taxon>
        <taxon>Eupercaria</taxon>
        <taxon>Tetraodontiformes</taxon>
        <taxon>Tetradontoidea</taxon>
        <taxon>Tetraodontidae</taxon>
        <taxon>Takifugu</taxon>
    </lineage>
</organism>
<keyword evidence="17" id="KW-0175">Coiled coil</keyword>
<gene>
    <name evidence="20" type="primary">timm44</name>
</gene>
<keyword evidence="7" id="KW-0067">ATP-binding</keyword>
<evidence type="ECO:0000256" key="17">
    <source>
        <dbReference type="SAM" id="Coils"/>
    </source>
</evidence>
<dbReference type="eggNOG" id="KOG2580">
    <property type="taxonomic scope" value="Eukaryota"/>
</dbReference>
<dbReference type="Pfam" id="PF04280">
    <property type="entry name" value="Tim44"/>
    <property type="match status" value="1"/>
</dbReference>
<reference evidence="20" key="3">
    <citation type="submission" date="2025-09" db="UniProtKB">
        <authorList>
            <consortium name="Ensembl"/>
        </authorList>
    </citation>
    <scope>IDENTIFICATION</scope>
</reference>
<feature type="region of interest" description="Disordered" evidence="18">
    <location>
        <begin position="187"/>
        <end position="207"/>
    </location>
</feature>
<dbReference type="GO" id="GO:0030150">
    <property type="term" value="P:protein import into mitochondrial matrix"/>
    <property type="evidence" value="ECO:0007669"/>
    <property type="project" value="InterPro"/>
</dbReference>
<dbReference type="InterPro" id="IPR017303">
    <property type="entry name" value="Tim44"/>
</dbReference>
<dbReference type="GO" id="GO:0051087">
    <property type="term" value="F:protein-folding chaperone binding"/>
    <property type="evidence" value="ECO:0007669"/>
    <property type="project" value="InterPro"/>
</dbReference>
<keyword evidence="12 16" id="KW-0472">Membrane</keyword>
<keyword evidence="8 16" id="KW-0653">Protein transport</keyword>
<evidence type="ECO:0000256" key="14">
    <source>
        <dbReference type="ARBA" id="ARBA00063163"/>
    </source>
</evidence>
<dbReference type="Gene3D" id="3.10.450.240">
    <property type="match status" value="1"/>
</dbReference>
<sequence length="436" mass="49729">MFIKVLSYRSYVLHSVKYNQNCRLLCLIHTNQRPQSPLSMVRHLSGERGGGRKGFLGEFLDNLKQELTKNKEMKENLRKFREEAKKLEESEALQQARKKYKTIESETVKTSEIFKKKLGTISETVKEGLEEVSRTDIGKKIKEGMEEAAKTAKTSAETVSKGGEMFGKTGAFKAISQGVESVKKEIGDLGHTGPYRPPARLRKRSEFSSKGADEKVFEANEEAMGVVLHKDSKWYQQWKDFKDNNVVFNRFFEMKMKYDESDNTLIRASRAVTDKMTDLIGGLFSKTEMSEVLTEILKVDPSFDKDSFLKFFKNSGVCVLDVLKDWCYEATYSQLAHPIQQAKAMGLKFHSKILDIDNIDLAMGKMMDQGPVLIITFQAQLVMVIRNPKGEVVEGDPDKVLRMMYVWALCRDQEELNPYAAWRLLDISASSTEQIL</sequence>
<evidence type="ECO:0000256" key="3">
    <source>
        <dbReference type="ARBA" id="ARBA00022448"/>
    </source>
</evidence>
<keyword evidence="9" id="KW-0809">Transit peptide</keyword>
<evidence type="ECO:0000256" key="2">
    <source>
        <dbReference type="ARBA" id="ARBA00009597"/>
    </source>
</evidence>
<evidence type="ECO:0000256" key="11">
    <source>
        <dbReference type="ARBA" id="ARBA00023128"/>
    </source>
</evidence>
<dbReference type="FunFam" id="3.10.450.240:FF:000001">
    <property type="entry name" value="Mitochondrial import inner membrane translocase subunit TIM44"/>
    <property type="match status" value="1"/>
</dbReference>
<keyword evidence="4" id="KW-0597">Phosphoprotein</keyword>
<keyword evidence="10 16" id="KW-0811">Translocation</keyword>
<comment type="subunit">
    <text evidence="14">Probable component of the PAM complex at least composed of a mitochondrial HSP70 protein, GRPEL1 or GRPEL2, TIMM44, TIMM16/PAM16 and TIMM14/DNAJC19. The complex interacts with the TIMM23 component of the TIM23 complex. Interacts with SLC25A4/ANT1 and SLC25A5/ANT2; leading to inhibit the presequence translocase TIMM23, thereby promoting stabilization of PINK1.</text>
</comment>
<evidence type="ECO:0000256" key="16">
    <source>
        <dbReference type="PIRNR" id="PIRNR037871"/>
    </source>
</evidence>
<dbReference type="SMART" id="SM00978">
    <property type="entry name" value="Tim44"/>
    <property type="match status" value="1"/>
</dbReference>
<evidence type="ECO:0000256" key="6">
    <source>
        <dbReference type="ARBA" id="ARBA00022792"/>
    </source>
</evidence>
<keyword evidence="3 16" id="KW-0813">Transport</keyword>
<dbReference type="GO" id="GO:0005743">
    <property type="term" value="C:mitochondrial inner membrane"/>
    <property type="evidence" value="ECO:0007669"/>
    <property type="project" value="UniProtKB-SubCell"/>
</dbReference>
<evidence type="ECO:0000256" key="4">
    <source>
        <dbReference type="ARBA" id="ARBA00022553"/>
    </source>
</evidence>
<dbReference type="PANTHER" id="PTHR10721:SF1">
    <property type="entry name" value="MITOCHONDRIAL IMPORT INNER MEMBRANE TRANSLOCASE SUBUNIT TIM44"/>
    <property type="match status" value="1"/>
</dbReference>
<proteinExistence type="inferred from homology"/>
<name>H2UDE4_TAKRU</name>
<evidence type="ECO:0000256" key="13">
    <source>
        <dbReference type="ARBA" id="ARBA00057148"/>
    </source>
</evidence>
<dbReference type="Proteomes" id="UP000005226">
    <property type="component" value="Chromosome 20"/>
</dbReference>
<comment type="similarity">
    <text evidence="2 16">Belongs to the Tim44 family.</text>
</comment>
<dbReference type="STRING" id="31033.ENSTRUP00000084766"/>
<dbReference type="AlphaFoldDB" id="H2UDE4"/>
<keyword evidence="21" id="KW-1185">Reference proteome</keyword>
<dbReference type="GeneTree" id="ENSGT00390000000051"/>
<evidence type="ECO:0000256" key="5">
    <source>
        <dbReference type="ARBA" id="ARBA00022741"/>
    </source>
</evidence>
<keyword evidence="6 16" id="KW-0999">Mitochondrion inner membrane</keyword>
<dbReference type="HOGENOM" id="CLU_020932_1_1_1"/>
<dbReference type="InterPro" id="IPR007379">
    <property type="entry name" value="Tim44-like_dom"/>
</dbReference>
<evidence type="ECO:0000256" key="9">
    <source>
        <dbReference type="ARBA" id="ARBA00022946"/>
    </source>
</evidence>
<evidence type="ECO:0000313" key="20">
    <source>
        <dbReference type="Ensembl" id="ENSTRUP00000034963.3"/>
    </source>
</evidence>
<dbReference type="GO" id="GO:0005524">
    <property type="term" value="F:ATP binding"/>
    <property type="evidence" value="ECO:0007669"/>
    <property type="project" value="UniProtKB-KW"/>
</dbReference>
<comment type="subcellular location">
    <subcellularLocation>
        <location evidence="1">Mitochondrion inner membrane</location>
        <topology evidence="1">Peripheral membrane protein</topology>
        <orientation evidence="1">Matrix side</orientation>
    </subcellularLocation>
</comment>
<keyword evidence="11 16" id="KW-0496">Mitochondrion</keyword>
<reference evidence="20" key="2">
    <citation type="submission" date="2025-08" db="UniProtKB">
        <authorList>
            <consortium name="Ensembl"/>
        </authorList>
    </citation>
    <scope>IDENTIFICATION</scope>
</reference>